<dbReference type="Pfam" id="PF00096">
    <property type="entry name" value="zf-C2H2"/>
    <property type="match status" value="3"/>
</dbReference>
<accession>A0A2T7PYS4</accession>
<evidence type="ECO:0000256" key="8">
    <source>
        <dbReference type="SAM" id="MobiDB-lite"/>
    </source>
</evidence>
<evidence type="ECO:0000256" key="6">
    <source>
        <dbReference type="ARBA" id="ARBA00023242"/>
    </source>
</evidence>
<keyword evidence="3" id="KW-0677">Repeat</keyword>
<reference evidence="10 11" key="1">
    <citation type="submission" date="2018-04" db="EMBL/GenBank/DDBJ databases">
        <title>The genome of golden apple snail Pomacea canaliculata provides insight into stress tolerance and invasive adaptation.</title>
        <authorList>
            <person name="Liu C."/>
            <person name="Liu B."/>
            <person name="Ren Y."/>
            <person name="Zhang Y."/>
            <person name="Wang H."/>
            <person name="Li S."/>
            <person name="Jiang F."/>
            <person name="Yin L."/>
            <person name="Zhang G."/>
            <person name="Qian W."/>
            <person name="Fan W."/>
        </authorList>
    </citation>
    <scope>NUCLEOTIDE SEQUENCE [LARGE SCALE GENOMIC DNA]</scope>
    <source>
        <strain evidence="10">SZHN2017</strain>
        <tissue evidence="10">Muscle</tissue>
    </source>
</reference>
<dbReference type="PROSITE" id="PS50157">
    <property type="entry name" value="ZINC_FINGER_C2H2_2"/>
    <property type="match status" value="4"/>
</dbReference>
<dbReference type="PROSITE" id="PS00028">
    <property type="entry name" value="ZINC_FINGER_C2H2_1"/>
    <property type="match status" value="5"/>
</dbReference>
<evidence type="ECO:0000256" key="5">
    <source>
        <dbReference type="ARBA" id="ARBA00022833"/>
    </source>
</evidence>
<evidence type="ECO:0000256" key="4">
    <source>
        <dbReference type="ARBA" id="ARBA00022771"/>
    </source>
</evidence>
<keyword evidence="6" id="KW-0539">Nucleus</keyword>
<name>A0A2T7PYS4_POMCA</name>
<feature type="compositionally biased region" description="Basic and acidic residues" evidence="8">
    <location>
        <begin position="80"/>
        <end position="92"/>
    </location>
</feature>
<keyword evidence="4 7" id="KW-0863">Zinc-finger</keyword>
<dbReference type="PANTHER" id="PTHR24406">
    <property type="entry name" value="TRANSCRIPTIONAL REPRESSOR CTCFL-RELATED"/>
    <property type="match status" value="1"/>
</dbReference>
<dbReference type="Gene3D" id="3.30.160.60">
    <property type="entry name" value="Classic Zinc Finger"/>
    <property type="match status" value="5"/>
</dbReference>
<feature type="domain" description="C2H2-type" evidence="9">
    <location>
        <begin position="383"/>
        <end position="410"/>
    </location>
</feature>
<dbReference type="EMBL" id="PZQS01000001">
    <property type="protein sequence ID" value="PVD38547.1"/>
    <property type="molecule type" value="Genomic_DNA"/>
</dbReference>
<gene>
    <name evidence="10" type="ORF">C0Q70_01163</name>
</gene>
<feature type="domain" description="C2H2-type" evidence="9">
    <location>
        <begin position="143"/>
        <end position="163"/>
    </location>
</feature>
<evidence type="ECO:0000256" key="2">
    <source>
        <dbReference type="ARBA" id="ARBA00022723"/>
    </source>
</evidence>
<feature type="compositionally biased region" description="Basic residues" evidence="8">
    <location>
        <begin position="108"/>
        <end position="118"/>
    </location>
</feature>
<evidence type="ECO:0000256" key="1">
    <source>
        <dbReference type="ARBA" id="ARBA00004123"/>
    </source>
</evidence>
<evidence type="ECO:0000256" key="3">
    <source>
        <dbReference type="ARBA" id="ARBA00022737"/>
    </source>
</evidence>
<sequence length="749" mass="83301">MEKENDSPTTDSIALLEAQGIPTDDEDDDDIHFCKKCKQVFNKIEAYLEHKVKHENFKVTYNRSSGDRRMVLPMLVKKEQPETAHSMGDKAHNRQNNVHLEDESGTGQKKRRRRKKKMSHLDVQLIAEKSTYICNKCDRERPYSCEACGRKFAESGALTRHMRARNPCISKTDADLPRYGKKWSYVPNIPAVVGSGDGVTDEFLPVVPGDTVTLVQEGEDGEQIITQAQIISSSEDVGAFEMEMEEGEIKESEVEDTTADFENLALTQCRVCKEECVELEALRIHLRTHLADLNFRCSLCHFVAETREELQTHLQSKHLSQIKGIDANSLLPSHGTSVENSRHDITPKNEREAQIAVKQLLELAQDTGPDIQVHESLSVRAICRCPVCNRAFRGASYMRQHMKSHTGDRPHICSICPKSFTTKDALNKHLVVHTDDRNFKCGVCGKLFKRIGHVKEHLKIHNSDRPFACTFCDKAFKTHENVRFTVHRCGRGFAEHGTLNRHLKAKVPCQRQAGLTHLQVEDSEAKQAQHDSDIPTVLAEFSSVVADTQQYIVTNEISEEDHQTTEYVVLAADEIQNVEIVTEGDIDPAAILDTMVDGENSYVVVREPGNNLRIIDSSTGLTIATMPADSDSMHAVAYMSATEVETGSVMVQTESDSVSLVSDHHDGAAPLHTALLVDTEAIVKKEAETIQTHSHIMTLESQTIGESPDLVESQAQEIVVESHISDTADPTSSTPASSSSQITALSLPS</sequence>
<keyword evidence="11" id="KW-1185">Reference proteome</keyword>
<feature type="domain" description="C2H2-type" evidence="9">
    <location>
        <begin position="439"/>
        <end position="466"/>
    </location>
</feature>
<dbReference type="InterPro" id="IPR013087">
    <property type="entry name" value="Znf_C2H2_type"/>
</dbReference>
<dbReference type="Proteomes" id="UP000245119">
    <property type="component" value="Linkage Group LG1"/>
</dbReference>
<comment type="subcellular location">
    <subcellularLocation>
        <location evidence="1">Nucleus</location>
    </subcellularLocation>
</comment>
<dbReference type="FunFam" id="3.30.160.60:FF:000086">
    <property type="entry name" value="transcription factor E4F1 isoform X1"/>
    <property type="match status" value="2"/>
</dbReference>
<keyword evidence="5" id="KW-0862">Zinc</keyword>
<organism evidence="10 11">
    <name type="scientific">Pomacea canaliculata</name>
    <name type="common">Golden apple snail</name>
    <dbReference type="NCBI Taxonomy" id="400727"/>
    <lineage>
        <taxon>Eukaryota</taxon>
        <taxon>Metazoa</taxon>
        <taxon>Spiralia</taxon>
        <taxon>Lophotrochozoa</taxon>
        <taxon>Mollusca</taxon>
        <taxon>Gastropoda</taxon>
        <taxon>Caenogastropoda</taxon>
        <taxon>Architaenioglossa</taxon>
        <taxon>Ampullarioidea</taxon>
        <taxon>Ampullariidae</taxon>
        <taxon>Pomacea</taxon>
    </lineage>
</organism>
<feature type="domain" description="C2H2-type" evidence="9">
    <location>
        <begin position="411"/>
        <end position="438"/>
    </location>
</feature>
<dbReference type="SMART" id="SM00355">
    <property type="entry name" value="ZnF_C2H2"/>
    <property type="match status" value="8"/>
</dbReference>
<feature type="compositionally biased region" description="Low complexity" evidence="8">
    <location>
        <begin position="725"/>
        <end position="740"/>
    </location>
</feature>
<evidence type="ECO:0000259" key="9">
    <source>
        <dbReference type="PROSITE" id="PS50157"/>
    </source>
</evidence>
<dbReference type="SUPFAM" id="SSF57667">
    <property type="entry name" value="beta-beta-alpha zinc fingers"/>
    <property type="match status" value="3"/>
</dbReference>
<comment type="caution">
    <text evidence="10">The sequence shown here is derived from an EMBL/GenBank/DDBJ whole genome shotgun (WGS) entry which is preliminary data.</text>
</comment>
<feature type="region of interest" description="Disordered" evidence="8">
    <location>
        <begin position="719"/>
        <end position="749"/>
    </location>
</feature>
<dbReference type="OrthoDB" id="4748970at2759"/>
<feature type="region of interest" description="Disordered" evidence="8">
    <location>
        <begin position="1"/>
        <end position="28"/>
    </location>
</feature>
<dbReference type="GO" id="GO:0008270">
    <property type="term" value="F:zinc ion binding"/>
    <property type="evidence" value="ECO:0007669"/>
    <property type="project" value="UniProtKB-KW"/>
</dbReference>
<feature type="region of interest" description="Disordered" evidence="8">
    <location>
        <begin position="80"/>
        <end position="119"/>
    </location>
</feature>
<evidence type="ECO:0000256" key="7">
    <source>
        <dbReference type="PROSITE-ProRule" id="PRU00042"/>
    </source>
</evidence>
<proteinExistence type="predicted"/>
<evidence type="ECO:0000313" key="11">
    <source>
        <dbReference type="Proteomes" id="UP000245119"/>
    </source>
</evidence>
<protein>
    <recommendedName>
        <fullName evidence="9">C2H2-type domain-containing protein</fullName>
    </recommendedName>
</protein>
<dbReference type="InterPro" id="IPR050888">
    <property type="entry name" value="ZnF_C2H2-type_TF"/>
</dbReference>
<dbReference type="GO" id="GO:0005634">
    <property type="term" value="C:nucleus"/>
    <property type="evidence" value="ECO:0007669"/>
    <property type="project" value="UniProtKB-SubCell"/>
</dbReference>
<dbReference type="InterPro" id="IPR036236">
    <property type="entry name" value="Znf_C2H2_sf"/>
</dbReference>
<dbReference type="AlphaFoldDB" id="A0A2T7PYS4"/>
<evidence type="ECO:0000313" key="10">
    <source>
        <dbReference type="EMBL" id="PVD38547.1"/>
    </source>
</evidence>
<dbReference type="Pfam" id="PF12874">
    <property type="entry name" value="zf-met"/>
    <property type="match status" value="1"/>
</dbReference>
<keyword evidence="2" id="KW-0479">Metal-binding</keyword>